<keyword evidence="7" id="KW-0732">Signal</keyword>
<keyword evidence="3 6" id="KW-0812">Transmembrane</keyword>
<feature type="transmembrane region" description="Helical" evidence="6">
    <location>
        <begin position="113"/>
        <end position="140"/>
    </location>
</feature>
<evidence type="ECO:0008006" key="10">
    <source>
        <dbReference type="Google" id="ProtNLM"/>
    </source>
</evidence>
<reference evidence="8" key="1">
    <citation type="submission" date="2023-06" db="EMBL/GenBank/DDBJ databases">
        <title>Genomic analysis of the entomopathogenic nematode Steinernema hermaphroditum.</title>
        <authorList>
            <person name="Schwarz E.M."/>
            <person name="Heppert J.K."/>
            <person name="Baniya A."/>
            <person name="Schwartz H.T."/>
            <person name="Tan C.-H."/>
            <person name="Antoshechkin I."/>
            <person name="Sternberg P.W."/>
            <person name="Goodrich-Blair H."/>
            <person name="Dillman A.R."/>
        </authorList>
    </citation>
    <scope>NUCLEOTIDE SEQUENCE</scope>
    <source>
        <strain evidence="8">PS9179</strain>
        <tissue evidence="8">Whole animal</tissue>
    </source>
</reference>
<evidence type="ECO:0000256" key="4">
    <source>
        <dbReference type="ARBA" id="ARBA00022989"/>
    </source>
</evidence>
<keyword evidence="2" id="KW-0813">Transport</keyword>
<dbReference type="Pfam" id="PF04142">
    <property type="entry name" value="Nuc_sug_transp"/>
    <property type="match status" value="1"/>
</dbReference>
<evidence type="ECO:0000256" key="6">
    <source>
        <dbReference type="SAM" id="Phobius"/>
    </source>
</evidence>
<feature type="chain" id="PRO_5041468272" description="Ammonium transporter AmtB-like domain-containing protein" evidence="7">
    <location>
        <begin position="24"/>
        <end position="342"/>
    </location>
</feature>
<dbReference type="AlphaFoldDB" id="A0AA39GVB7"/>
<evidence type="ECO:0000256" key="7">
    <source>
        <dbReference type="SAM" id="SignalP"/>
    </source>
</evidence>
<organism evidence="8 9">
    <name type="scientific">Steinernema hermaphroditum</name>
    <dbReference type="NCBI Taxonomy" id="289476"/>
    <lineage>
        <taxon>Eukaryota</taxon>
        <taxon>Metazoa</taxon>
        <taxon>Ecdysozoa</taxon>
        <taxon>Nematoda</taxon>
        <taxon>Chromadorea</taxon>
        <taxon>Rhabditida</taxon>
        <taxon>Tylenchina</taxon>
        <taxon>Panagrolaimomorpha</taxon>
        <taxon>Strongyloidoidea</taxon>
        <taxon>Steinernematidae</taxon>
        <taxon>Steinernema</taxon>
    </lineage>
</organism>
<name>A0AA39GVB7_9BILA</name>
<dbReference type="GO" id="GO:0015165">
    <property type="term" value="F:pyrimidine nucleotide-sugar transmembrane transporter activity"/>
    <property type="evidence" value="ECO:0007669"/>
    <property type="project" value="InterPro"/>
</dbReference>
<evidence type="ECO:0000313" key="8">
    <source>
        <dbReference type="EMBL" id="KAK0393839.1"/>
    </source>
</evidence>
<dbReference type="NCBIfam" id="TIGR00803">
    <property type="entry name" value="nst"/>
    <property type="match status" value="1"/>
</dbReference>
<dbReference type="GO" id="GO:0000139">
    <property type="term" value="C:Golgi membrane"/>
    <property type="evidence" value="ECO:0007669"/>
    <property type="project" value="InterPro"/>
</dbReference>
<keyword evidence="5 6" id="KW-0472">Membrane</keyword>
<protein>
    <recommendedName>
        <fullName evidence="10">Ammonium transporter AmtB-like domain-containing protein</fullName>
    </recommendedName>
</protein>
<proteinExistence type="predicted"/>
<sequence length="342" mass="38860">MLSKKLNGLKWSLILLTAGVALVQMPSGDKANHDEDDKTSSDKLNGFLAVLAACFSSGFAGVYFEKILKGSTVSLWMRNLQLAFFSIFGGFFMCWLYDSEKIGTDGFFQGYNGVIWIVVLLQAYGGLVIALVVKLCLLVVPRRFQPHTDVLAWSHDRYCFNVANRVQTAAIASKGLEVLLKAHFYALLARFCSRIGTFIQLANFNMELAWKNRAQSNSTVLATYEMGCQCSLNLQRCGPDVNDQWEFEVHLARRSDRSDNGTGAGSALKGRNVSRRPLKSSNLLRVFSFSFTTVVVDFTQRWFRCHLETRQITMRMTKLRQTDWIFGRPCNLLLEWFRWSLF</sequence>
<dbReference type="PANTHER" id="PTHR10231">
    <property type="entry name" value="NUCLEOTIDE-SUGAR TRANSMEMBRANE TRANSPORTER"/>
    <property type="match status" value="1"/>
</dbReference>
<feature type="transmembrane region" description="Helical" evidence="6">
    <location>
        <begin position="47"/>
        <end position="68"/>
    </location>
</feature>
<keyword evidence="9" id="KW-1185">Reference proteome</keyword>
<evidence type="ECO:0000256" key="3">
    <source>
        <dbReference type="ARBA" id="ARBA00022692"/>
    </source>
</evidence>
<evidence type="ECO:0000256" key="2">
    <source>
        <dbReference type="ARBA" id="ARBA00022597"/>
    </source>
</evidence>
<dbReference type="InterPro" id="IPR007271">
    <property type="entry name" value="Nuc_sug_transpt"/>
</dbReference>
<gene>
    <name evidence="8" type="ORF">QR680_000424</name>
</gene>
<feature type="transmembrane region" description="Helical" evidence="6">
    <location>
        <begin position="80"/>
        <end position="98"/>
    </location>
</feature>
<keyword evidence="4 6" id="KW-1133">Transmembrane helix</keyword>
<evidence type="ECO:0000256" key="5">
    <source>
        <dbReference type="ARBA" id="ARBA00023136"/>
    </source>
</evidence>
<comment type="subcellular location">
    <subcellularLocation>
        <location evidence="1">Membrane</location>
        <topology evidence="1">Multi-pass membrane protein</topology>
    </subcellularLocation>
</comment>
<accession>A0AA39GVB7</accession>
<dbReference type="EMBL" id="JAUCMV010000005">
    <property type="protein sequence ID" value="KAK0393839.1"/>
    <property type="molecule type" value="Genomic_DNA"/>
</dbReference>
<keyword evidence="2" id="KW-0762">Sugar transport</keyword>
<evidence type="ECO:0000256" key="1">
    <source>
        <dbReference type="ARBA" id="ARBA00004141"/>
    </source>
</evidence>
<comment type="caution">
    <text evidence="8">The sequence shown here is derived from an EMBL/GenBank/DDBJ whole genome shotgun (WGS) entry which is preliminary data.</text>
</comment>
<dbReference type="Proteomes" id="UP001175271">
    <property type="component" value="Unassembled WGS sequence"/>
</dbReference>
<feature type="signal peptide" evidence="7">
    <location>
        <begin position="1"/>
        <end position="23"/>
    </location>
</feature>
<evidence type="ECO:0000313" key="9">
    <source>
        <dbReference type="Proteomes" id="UP001175271"/>
    </source>
</evidence>